<dbReference type="SMART" id="SM00342">
    <property type="entry name" value="HTH_ARAC"/>
    <property type="match status" value="1"/>
</dbReference>
<sequence length="277" mass="31690">MITREDRQPFHDTCRILDKADDFIYVLPHPGLLEWISNYTITFPNGNIISDDYTVMPHGSATLVFTFDGNNLCSNLFGPITKPRMIGRQANQNDMLFIIEFQPAGLHAFTGVDQRELSDQTLPFSFINPVLNKKIMETLDSVHSMHELVIHIDHILLSCLPLTRPGELHLSVESIIRNSGNISVKELSEAVYYSERHLNRIFSRYLGMNTKTFSRLVRINKAVRLLQNPGTSISSVCYSAGFYDLSHFIHDFKDVTGITPLDYRHKMSDFYSEIAKF</sequence>
<dbReference type="GO" id="GO:0003700">
    <property type="term" value="F:DNA-binding transcription factor activity"/>
    <property type="evidence" value="ECO:0007669"/>
    <property type="project" value="InterPro"/>
</dbReference>
<dbReference type="GO" id="GO:0043565">
    <property type="term" value="F:sequence-specific DNA binding"/>
    <property type="evidence" value="ECO:0007669"/>
    <property type="project" value="InterPro"/>
</dbReference>
<dbReference type="InterPro" id="IPR018062">
    <property type="entry name" value="HTH_AraC-typ_CS"/>
</dbReference>
<keyword evidence="2" id="KW-0238">DNA-binding</keyword>
<evidence type="ECO:0000256" key="2">
    <source>
        <dbReference type="ARBA" id="ARBA00023125"/>
    </source>
</evidence>
<evidence type="ECO:0000256" key="1">
    <source>
        <dbReference type="ARBA" id="ARBA00023015"/>
    </source>
</evidence>
<dbReference type="RefSeq" id="WP_021643253.1">
    <property type="nucleotide sequence ID" value="NZ_CACRUA010000009.1"/>
</dbReference>
<proteinExistence type="predicted"/>
<reference evidence="6" key="1">
    <citation type="submission" date="2019-11" db="EMBL/GenBank/DDBJ databases">
        <authorList>
            <person name="Feng L."/>
        </authorList>
    </citation>
    <scope>NUCLEOTIDE SEQUENCE</scope>
    <source>
        <strain evidence="6">CsymbiosumLFYP84</strain>
    </source>
</reference>
<protein>
    <submittedName>
        <fullName evidence="6">HTH-type transcriptional regulator ChbR</fullName>
    </submittedName>
    <submittedName>
        <fullName evidence="5">Helix-turn-helix transcriptional regulator</fullName>
    </submittedName>
</protein>
<dbReference type="PANTHER" id="PTHR43280">
    <property type="entry name" value="ARAC-FAMILY TRANSCRIPTIONAL REGULATOR"/>
    <property type="match status" value="1"/>
</dbReference>
<organism evidence="6">
    <name type="scientific">Clostridium symbiosum</name>
    <name type="common">Bacteroides symbiosus</name>
    <dbReference type="NCBI Taxonomy" id="1512"/>
    <lineage>
        <taxon>Bacteria</taxon>
        <taxon>Bacillati</taxon>
        <taxon>Bacillota</taxon>
        <taxon>Clostridia</taxon>
        <taxon>Lachnospirales</taxon>
        <taxon>Lachnospiraceae</taxon>
        <taxon>Otoolea</taxon>
    </lineage>
</organism>
<dbReference type="InterPro" id="IPR018060">
    <property type="entry name" value="HTH_AraC"/>
</dbReference>
<dbReference type="EMBL" id="JAINVB010000001">
    <property type="protein sequence ID" value="MCK0087432.1"/>
    <property type="molecule type" value="Genomic_DNA"/>
</dbReference>
<keyword evidence="3" id="KW-0804">Transcription</keyword>
<evidence type="ECO:0000313" key="6">
    <source>
        <dbReference type="EMBL" id="VYT91567.1"/>
    </source>
</evidence>
<dbReference type="InterPro" id="IPR009057">
    <property type="entry name" value="Homeodomain-like_sf"/>
</dbReference>
<evidence type="ECO:0000313" key="5">
    <source>
        <dbReference type="EMBL" id="MCK0087432.1"/>
    </source>
</evidence>
<dbReference type="PROSITE" id="PS00041">
    <property type="entry name" value="HTH_ARAC_FAMILY_1"/>
    <property type="match status" value="1"/>
</dbReference>
<accession>A0A6N3ALZ1</accession>
<dbReference type="Pfam" id="PF20240">
    <property type="entry name" value="DUF6597"/>
    <property type="match status" value="1"/>
</dbReference>
<dbReference type="AlphaFoldDB" id="A0A6N3ALZ1"/>
<dbReference type="Pfam" id="PF12833">
    <property type="entry name" value="HTH_18"/>
    <property type="match status" value="1"/>
</dbReference>
<evidence type="ECO:0000256" key="3">
    <source>
        <dbReference type="ARBA" id="ARBA00023163"/>
    </source>
</evidence>
<reference evidence="5" key="2">
    <citation type="journal article" date="2022" name="Cell Host Microbe">
        <title>Colonization of the live biotherapeutic product VE303 and modulation of the microbiota and metabolites in healthy volunteers.</title>
        <authorList>
            <person name="Dsouza M."/>
            <person name="Menon R."/>
            <person name="Crossette E."/>
            <person name="Bhattarai S.K."/>
            <person name="Schneider J."/>
            <person name="Kim Y.G."/>
            <person name="Reddy S."/>
            <person name="Caballero S."/>
            <person name="Felix C."/>
            <person name="Cornacchione L."/>
            <person name="Hendrickson J."/>
            <person name="Watson A.R."/>
            <person name="Minot S.S."/>
            <person name="Greenfield N."/>
            <person name="Schopf L."/>
            <person name="Szabady R."/>
            <person name="Patarroyo J."/>
            <person name="Smith W."/>
            <person name="Harrison P."/>
            <person name="Kuijper E.J."/>
            <person name="Kelly C.P."/>
            <person name="Olle B."/>
            <person name="Bobilev D."/>
            <person name="Silber J.L."/>
            <person name="Bucci V."/>
            <person name="Roberts B."/>
            <person name="Faith J."/>
            <person name="Norman J.M."/>
        </authorList>
    </citation>
    <scope>NUCLEOTIDE SEQUENCE</scope>
    <source>
        <strain evidence="5">VE303-04</strain>
    </source>
</reference>
<evidence type="ECO:0000259" key="4">
    <source>
        <dbReference type="PROSITE" id="PS01124"/>
    </source>
</evidence>
<dbReference type="Gene3D" id="1.10.10.60">
    <property type="entry name" value="Homeodomain-like"/>
    <property type="match status" value="1"/>
</dbReference>
<dbReference type="PANTHER" id="PTHR43280:SF2">
    <property type="entry name" value="HTH-TYPE TRANSCRIPTIONAL REGULATOR EXSA"/>
    <property type="match status" value="1"/>
</dbReference>
<name>A0A6N3ALZ1_CLOSY</name>
<gene>
    <name evidence="6" type="primary">chbR</name>
    <name evidence="6" type="ORF">CSLFYP84_00898</name>
    <name evidence="5" type="ORF">K5I21_16430</name>
</gene>
<dbReference type="InterPro" id="IPR046532">
    <property type="entry name" value="DUF6597"/>
</dbReference>
<dbReference type="SUPFAM" id="SSF46689">
    <property type="entry name" value="Homeodomain-like"/>
    <property type="match status" value="1"/>
</dbReference>
<dbReference type="Proteomes" id="UP001203136">
    <property type="component" value="Unassembled WGS sequence"/>
</dbReference>
<keyword evidence="1" id="KW-0805">Transcription regulation</keyword>
<dbReference type="EMBL" id="CACRUA010000009">
    <property type="protein sequence ID" value="VYT91567.1"/>
    <property type="molecule type" value="Genomic_DNA"/>
</dbReference>
<dbReference type="PROSITE" id="PS01124">
    <property type="entry name" value="HTH_ARAC_FAMILY_2"/>
    <property type="match status" value="1"/>
</dbReference>
<feature type="domain" description="HTH araC/xylS-type" evidence="4">
    <location>
        <begin position="166"/>
        <end position="266"/>
    </location>
</feature>